<evidence type="ECO:0000256" key="9">
    <source>
        <dbReference type="ARBA" id="ARBA00023125"/>
    </source>
</evidence>
<keyword evidence="5" id="KW-0378">Hydrolase</keyword>
<evidence type="ECO:0000256" key="8">
    <source>
        <dbReference type="ARBA" id="ARBA00022853"/>
    </source>
</evidence>
<feature type="domain" description="Helicase ATP-binding" evidence="12">
    <location>
        <begin position="615"/>
        <end position="783"/>
    </location>
</feature>
<keyword evidence="8" id="KW-0156">Chromatin regulator</keyword>
<evidence type="ECO:0000313" key="15">
    <source>
        <dbReference type="Proteomes" id="UP000809789"/>
    </source>
</evidence>
<reference evidence="14" key="1">
    <citation type="submission" date="2021-07" db="EMBL/GenBank/DDBJ databases">
        <title>Elsinoe batatas strain:CRI-CJ2 Genome sequencing and assembly.</title>
        <authorList>
            <person name="Huang L."/>
        </authorList>
    </citation>
    <scope>NUCLEOTIDE SEQUENCE</scope>
    <source>
        <strain evidence="14">CRI-CJ2</strain>
    </source>
</reference>
<comment type="caution">
    <text evidence="14">The sequence shown here is derived from an EMBL/GenBank/DDBJ whole genome shotgun (WGS) entry which is preliminary data.</text>
</comment>
<name>A0A8K0KUE6_9PEZI</name>
<evidence type="ECO:0000259" key="12">
    <source>
        <dbReference type="PROSITE" id="PS51192"/>
    </source>
</evidence>
<sequence>MIDSDPISEGTPHKRRRLDYTQPGKKIVTYHSDDDSADELFKEYDHQTIPTQPLSQYKRPLSSQPQKTQTQSQSQSMRPTQAKPGGGIFAQTMSSLQPSSVPFQTQPTQPLARPLHPRSSPEVEVLASSPLKPSPARPVASMMAPPGTAFRRPGTAATQTKTQPRPASQATTHSQDLASAFDDPPIAPLSDDDEDDLNAGIRSTTFVRGGKSRNTDSQESTGDRLNLGRFAYNKAADDMSSAYGSASRRPRPISARQAGPAKAQPIEDMALDDIQDFVVRSKVERMQGVVPGMPVSKLYHALIKKKGNFEDACADLFEDGDANDGSGSKASDPIDLASSDIESDRRLLQPLAPKMKHVVHADKSLREKYNKMKPDINRAVKKPEPQLITSSPPPAVKKRGRLMKGRKKVEEEPEEDVDEGIDLAQDISSDDSAAEPEPESNTENTSLLKFFNDCSAAALADLANEKLDVAEFILAERPFNSLDKVRGITRETTTKTGKRGTKKNLGEKVVDVSEEMWEGYAAVDKLVEECKKLGEPILEMMKQWTHGQTKEGELDMTKLDDPHDSGIGTPMSLAEDDVVSPVKKRAHTPLLKQPENMSKDLTMKDYQVTGLNWLNLLWSKRLSCILADDMGLGKTCQVISFFAHLKETGTDGTHLVVVPGSTIENWLREFERFCPAIAVEAYYGSQREREDARVEIQEKIDDIDVIVTTYDLATKEDDNKFLRKRVRPRVCVFDEGHMLKNAESSRHKELSRIRPEFRLLLTGTPLQNNLQELISLLGFIMPEVFQDASDNLRSIFKNKATTKDTSNTALLSTQRIQRARAMLTPFILRRKKAQVLSILPAKTRRVQYCDMAPQQAKLWRKLVRQAKKARDEHEANVKVPAKVRKAAAAAQTVHMTSLRFAALHPLLLRRIYTDTRLRELQDILIKDRRSEFRDNPPELVWKYLTQDLKGGDFGLHKFCYERGDYIPRSFTLQNEEWMTLSGKMPILRDVLTTWIENGSRALIFSQFTTMLDILEAVLSTLGIRFVRLDGSTKMEERQMLIDAFTNDTEIKVFMLSTKAGGAGINLAAADKVVILEGGFNPQDEIQAENRAHRVGQEKEVEVVRLVTKGTIENTILQLGEIKLRLDEAVHGDKPDTTQGIEDADFDGEDEGKKKVENMFYQQLDNDGTADASDDDTTEDEDEPEEAKEPSPEPEAVKEEEEWEDRPRTRRARSGREAPSMNEDALYPDAELEGEDKGKPVKGKRKRGGEVAGSKKVAKSASQGGDIGSMFRQGMRRRGLDVGK</sequence>
<dbReference type="GO" id="GO:0005694">
    <property type="term" value="C:chromosome"/>
    <property type="evidence" value="ECO:0007669"/>
    <property type="project" value="UniProtKB-ARBA"/>
</dbReference>
<dbReference type="EC" id="3.6.4.12" evidence="3"/>
<keyword evidence="7" id="KW-0067">ATP-binding</keyword>
<dbReference type="GO" id="GO:0005524">
    <property type="term" value="F:ATP binding"/>
    <property type="evidence" value="ECO:0007669"/>
    <property type="project" value="UniProtKB-KW"/>
</dbReference>
<dbReference type="GO" id="GO:0016787">
    <property type="term" value="F:hydrolase activity"/>
    <property type="evidence" value="ECO:0007669"/>
    <property type="project" value="UniProtKB-KW"/>
</dbReference>
<comment type="similarity">
    <text evidence="2">Belongs to the SNF2/RAD54 helicase family.</text>
</comment>
<evidence type="ECO:0000256" key="1">
    <source>
        <dbReference type="ARBA" id="ARBA00004123"/>
    </source>
</evidence>
<dbReference type="SMART" id="SM00490">
    <property type="entry name" value="HELICc"/>
    <property type="match status" value="1"/>
</dbReference>
<keyword evidence="4" id="KW-0547">Nucleotide-binding</keyword>
<feature type="compositionally biased region" description="Acidic residues" evidence="11">
    <location>
        <begin position="1171"/>
        <end position="1185"/>
    </location>
</feature>
<feature type="region of interest" description="Disordered" evidence="11">
    <location>
        <begin position="380"/>
        <end position="421"/>
    </location>
</feature>
<evidence type="ECO:0000256" key="6">
    <source>
        <dbReference type="ARBA" id="ARBA00022806"/>
    </source>
</evidence>
<organism evidence="14 15">
    <name type="scientific">Elsinoe batatas</name>
    <dbReference type="NCBI Taxonomy" id="2601811"/>
    <lineage>
        <taxon>Eukaryota</taxon>
        <taxon>Fungi</taxon>
        <taxon>Dikarya</taxon>
        <taxon>Ascomycota</taxon>
        <taxon>Pezizomycotina</taxon>
        <taxon>Dothideomycetes</taxon>
        <taxon>Dothideomycetidae</taxon>
        <taxon>Myriangiales</taxon>
        <taxon>Elsinoaceae</taxon>
        <taxon>Elsinoe</taxon>
    </lineage>
</organism>
<evidence type="ECO:0000256" key="4">
    <source>
        <dbReference type="ARBA" id="ARBA00022741"/>
    </source>
</evidence>
<evidence type="ECO:0000256" key="5">
    <source>
        <dbReference type="ARBA" id="ARBA00022801"/>
    </source>
</evidence>
<feature type="compositionally biased region" description="Basic and acidic residues" evidence="11">
    <location>
        <begin position="31"/>
        <end position="46"/>
    </location>
</feature>
<feature type="compositionally biased region" description="Basic and acidic residues" evidence="11">
    <location>
        <begin position="1186"/>
        <end position="1196"/>
    </location>
</feature>
<comment type="subcellular location">
    <subcellularLocation>
        <location evidence="1">Nucleus</location>
    </subcellularLocation>
</comment>
<feature type="compositionally biased region" description="Polar residues" evidence="11">
    <location>
        <begin position="156"/>
        <end position="177"/>
    </location>
</feature>
<dbReference type="InterPro" id="IPR049730">
    <property type="entry name" value="SNF2/RAD54-like_C"/>
</dbReference>
<dbReference type="InterPro" id="IPR000330">
    <property type="entry name" value="SNF2_N"/>
</dbReference>
<dbReference type="PROSITE" id="PS51194">
    <property type="entry name" value="HELICASE_CTER"/>
    <property type="match status" value="1"/>
</dbReference>
<keyword evidence="6" id="KW-0347">Helicase</keyword>
<evidence type="ECO:0000256" key="10">
    <source>
        <dbReference type="ARBA" id="ARBA00023242"/>
    </source>
</evidence>
<dbReference type="InterPro" id="IPR001650">
    <property type="entry name" value="Helicase_C-like"/>
</dbReference>
<keyword evidence="10" id="KW-0539">Nucleus</keyword>
<dbReference type="InterPro" id="IPR014001">
    <property type="entry name" value="Helicase_ATP-bd"/>
</dbReference>
<dbReference type="FunFam" id="3.40.50.10810:FF:000014">
    <property type="entry name" value="SWI/SNF-related matrix-associated actin-dependent regulator of chromatin subfamily A containing DEAD/H box 1"/>
    <property type="match status" value="1"/>
</dbReference>
<dbReference type="SMART" id="SM00487">
    <property type="entry name" value="DEXDc"/>
    <property type="match status" value="1"/>
</dbReference>
<gene>
    <name evidence="14" type="ORF">KVT40_008471</name>
</gene>
<feature type="compositionally biased region" description="Basic residues" evidence="11">
    <location>
        <begin position="396"/>
        <end position="407"/>
    </location>
</feature>
<dbReference type="Pfam" id="PF00271">
    <property type="entry name" value="Helicase_C"/>
    <property type="match status" value="1"/>
</dbReference>
<dbReference type="GO" id="GO:0003677">
    <property type="term" value="F:DNA binding"/>
    <property type="evidence" value="ECO:0007669"/>
    <property type="project" value="UniProtKB-KW"/>
</dbReference>
<evidence type="ECO:0000313" key="14">
    <source>
        <dbReference type="EMBL" id="KAG8623495.1"/>
    </source>
</evidence>
<keyword evidence="15" id="KW-1185">Reference proteome</keyword>
<evidence type="ECO:0000256" key="2">
    <source>
        <dbReference type="ARBA" id="ARBA00007025"/>
    </source>
</evidence>
<dbReference type="PROSITE" id="PS51192">
    <property type="entry name" value="HELICASE_ATP_BIND_1"/>
    <property type="match status" value="1"/>
</dbReference>
<feature type="region of interest" description="Disordered" evidence="11">
    <location>
        <begin position="1"/>
        <end position="227"/>
    </location>
</feature>
<dbReference type="Gene3D" id="3.40.50.300">
    <property type="entry name" value="P-loop containing nucleotide triphosphate hydrolases"/>
    <property type="match status" value="1"/>
</dbReference>
<dbReference type="Gene3D" id="3.40.50.10810">
    <property type="entry name" value="Tandem AAA-ATPase domain"/>
    <property type="match status" value="1"/>
</dbReference>
<feature type="region of interest" description="Disordered" evidence="11">
    <location>
        <begin position="1163"/>
        <end position="1283"/>
    </location>
</feature>
<feature type="compositionally biased region" description="Low complexity" evidence="11">
    <location>
        <begin position="60"/>
        <end position="81"/>
    </location>
</feature>
<feature type="domain" description="Helicase C-terminal" evidence="13">
    <location>
        <begin position="986"/>
        <end position="1141"/>
    </location>
</feature>
<dbReference type="GO" id="GO:0140658">
    <property type="term" value="F:ATP-dependent chromatin remodeler activity"/>
    <property type="evidence" value="ECO:0007669"/>
    <property type="project" value="UniProtKB-ARBA"/>
</dbReference>
<dbReference type="CDD" id="cd18793">
    <property type="entry name" value="SF2_C_SNF"/>
    <property type="match status" value="1"/>
</dbReference>
<evidence type="ECO:0000259" key="13">
    <source>
        <dbReference type="PROSITE" id="PS51194"/>
    </source>
</evidence>
<feature type="compositionally biased region" description="Polar residues" evidence="11">
    <location>
        <begin position="91"/>
        <end position="109"/>
    </location>
</feature>
<dbReference type="PANTHER" id="PTHR10799">
    <property type="entry name" value="SNF2/RAD54 HELICASE FAMILY"/>
    <property type="match status" value="1"/>
</dbReference>
<dbReference type="EMBL" id="JAESVG020000010">
    <property type="protein sequence ID" value="KAG8623495.1"/>
    <property type="molecule type" value="Genomic_DNA"/>
</dbReference>
<feature type="region of interest" description="Disordered" evidence="11">
    <location>
        <begin position="241"/>
        <end position="262"/>
    </location>
</feature>
<feature type="compositionally biased region" description="Acidic residues" evidence="11">
    <location>
        <begin position="411"/>
        <end position="421"/>
    </location>
</feature>
<dbReference type="GO" id="GO:0003678">
    <property type="term" value="F:DNA helicase activity"/>
    <property type="evidence" value="ECO:0007669"/>
    <property type="project" value="UniProtKB-EC"/>
</dbReference>
<proteinExistence type="inferred from homology"/>
<keyword evidence="9" id="KW-0238">DNA-binding</keyword>
<dbReference type="SUPFAM" id="SSF52540">
    <property type="entry name" value="P-loop containing nucleoside triphosphate hydrolases"/>
    <property type="match status" value="2"/>
</dbReference>
<protein>
    <recommendedName>
        <fullName evidence="3">DNA helicase</fullName>
        <ecNumber evidence="3">3.6.4.12</ecNumber>
    </recommendedName>
</protein>
<accession>A0A8K0KUE6</accession>
<dbReference type="InterPro" id="IPR038718">
    <property type="entry name" value="SNF2-like_sf"/>
</dbReference>
<dbReference type="OrthoDB" id="5857104at2759"/>
<evidence type="ECO:0000256" key="7">
    <source>
        <dbReference type="ARBA" id="ARBA00022840"/>
    </source>
</evidence>
<dbReference type="Pfam" id="PF00176">
    <property type="entry name" value="SNF2-rel_dom"/>
    <property type="match status" value="1"/>
</dbReference>
<dbReference type="GO" id="GO:0005634">
    <property type="term" value="C:nucleus"/>
    <property type="evidence" value="ECO:0007669"/>
    <property type="project" value="UniProtKB-SubCell"/>
</dbReference>
<dbReference type="Proteomes" id="UP000809789">
    <property type="component" value="Unassembled WGS sequence"/>
</dbReference>
<dbReference type="InterPro" id="IPR027417">
    <property type="entry name" value="P-loop_NTPase"/>
</dbReference>
<evidence type="ECO:0000256" key="3">
    <source>
        <dbReference type="ARBA" id="ARBA00012551"/>
    </source>
</evidence>
<evidence type="ECO:0000256" key="11">
    <source>
        <dbReference type="SAM" id="MobiDB-lite"/>
    </source>
</evidence>